<proteinExistence type="predicted"/>
<name>A0A9P1DJ84_9DINO</name>
<dbReference type="EMBL" id="CAMXCT030004580">
    <property type="protein sequence ID" value="CAL4796960.1"/>
    <property type="molecule type" value="Genomic_DNA"/>
</dbReference>
<protein>
    <submittedName>
        <fullName evidence="2">Uncharacterized protein</fullName>
    </submittedName>
</protein>
<reference evidence="3" key="2">
    <citation type="submission" date="2024-04" db="EMBL/GenBank/DDBJ databases">
        <authorList>
            <person name="Chen Y."/>
            <person name="Shah S."/>
            <person name="Dougan E. K."/>
            <person name="Thang M."/>
            <person name="Chan C."/>
        </authorList>
    </citation>
    <scope>NUCLEOTIDE SEQUENCE [LARGE SCALE GENOMIC DNA]</scope>
</reference>
<evidence type="ECO:0000313" key="4">
    <source>
        <dbReference type="Proteomes" id="UP001152797"/>
    </source>
</evidence>
<feature type="compositionally biased region" description="Basic and acidic residues" evidence="1">
    <location>
        <begin position="66"/>
        <end position="86"/>
    </location>
</feature>
<dbReference type="Proteomes" id="UP001152797">
    <property type="component" value="Unassembled WGS sequence"/>
</dbReference>
<keyword evidence="4" id="KW-1185">Reference proteome</keyword>
<dbReference type="EMBL" id="CAMXCT020004580">
    <property type="protein sequence ID" value="CAL1163023.1"/>
    <property type="molecule type" value="Genomic_DNA"/>
</dbReference>
<gene>
    <name evidence="2" type="ORF">C1SCF055_LOCUS34990</name>
</gene>
<accession>A0A9P1DJ84</accession>
<evidence type="ECO:0000256" key="1">
    <source>
        <dbReference type="SAM" id="MobiDB-lite"/>
    </source>
</evidence>
<reference evidence="2" key="1">
    <citation type="submission" date="2022-10" db="EMBL/GenBank/DDBJ databases">
        <authorList>
            <person name="Chen Y."/>
            <person name="Dougan E. K."/>
            <person name="Chan C."/>
            <person name="Rhodes N."/>
            <person name="Thang M."/>
        </authorList>
    </citation>
    <scope>NUCLEOTIDE SEQUENCE</scope>
</reference>
<feature type="region of interest" description="Disordered" evidence="1">
    <location>
        <begin position="58"/>
        <end position="94"/>
    </location>
</feature>
<comment type="caution">
    <text evidence="2">The sequence shown here is derived from an EMBL/GenBank/DDBJ whole genome shotgun (WGS) entry which is preliminary data.</text>
</comment>
<evidence type="ECO:0000313" key="3">
    <source>
        <dbReference type="EMBL" id="CAL1163023.1"/>
    </source>
</evidence>
<sequence>MGMFTVMCNMEGRCKAHKRLTGTEIFPTARIVVVNREELLFYEWIPYKNDMISASSGANVKHKDLKAHEKGDKNGKSDARTSERTDISCTHGPGAEGDPVGVLLGAENLPMVGAAGVLVLPRRQAEKAPEKVPEKSRKKAQVDFTDLVALLADEELDGWGGAEEPAWQLFERRKEQQNFHRRQRAERSYA</sequence>
<dbReference type="EMBL" id="CAMXCT010004580">
    <property type="protein sequence ID" value="CAI4009648.1"/>
    <property type="molecule type" value="Genomic_DNA"/>
</dbReference>
<evidence type="ECO:0000313" key="2">
    <source>
        <dbReference type="EMBL" id="CAI4009648.1"/>
    </source>
</evidence>
<dbReference type="AlphaFoldDB" id="A0A9P1DJ84"/>
<organism evidence="2">
    <name type="scientific">Cladocopium goreaui</name>
    <dbReference type="NCBI Taxonomy" id="2562237"/>
    <lineage>
        <taxon>Eukaryota</taxon>
        <taxon>Sar</taxon>
        <taxon>Alveolata</taxon>
        <taxon>Dinophyceae</taxon>
        <taxon>Suessiales</taxon>
        <taxon>Symbiodiniaceae</taxon>
        <taxon>Cladocopium</taxon>
    </lineage>
</organism>